<evidence type="ECO:0000313" key="12">
    <source>
        <dbReference type="EMBL" id="EEB07175.1"/>
    </source>
</evidence>
<dbReference type="GO" id="GO:0006397">
    <property type="term" value="P:mRNA processing"/>
    <property type="evidence" value="ECO:0007669"/>
    <property type="project" value="UniProtKB-KW"/>
</dbReference>
<dbReference type="CDD" id="cd02646">
    <property type="entry name" value="R3H_G-patch"/>
    <property type="match status" value="1"/>
</dbReference>
<feature type="region of interest" description="Disordered" evidence="9">
    <location>
        <begin position="68"/>
        <end position="161"/>
    </location>
</feature>
<dbReference type="RefSeq" id="XP_002173468.1">
    <property type="nucleotide sequence ID" value="XM_002173432.2"/>
</dbReference>
<feature type="compositionally biased region" description="Acidic residues" evidence="9">
    <location>
        <begin position="366"/>
        <end position="377"/>
    </location>
</feature>
<dbReference type="SMART" id="SM00393">
    <property type="entry name" value="R3H"/>
    <property type="match status" value="1"/>
</dbReference>
<dbReference type="GeneID" id="7050231"/>
<keyword evidence="8" id="KW-0539">Nucleus</keyword>
<dbReference type="HOGENOM" id="CLU_380428_0_0_1"/>
<dbReference type="EMBL" id="KE651166">
    <property type="protein sequence ID" value="EEB07175.1"/>
    <property type="molecule type" value="Genomic_DNA"/>
</dbReference>
<evidence type="ECO:0000256" key="1">
    <source>
        <dbReference type="ARBA" id="ARBA00004123"/>
    </source>
</evidence>
<dbReference type="Gene3D" id="3.30.1370.50">
    <property type="entry name" value="R3H-like domain"/>
    <property type="match status" value="1"/>
</dbReference>
<evidence type="ECO:0000259" key="11">
    <source>
        <dbReference type="PROSITE" id="PS51061"/>
    </source>
</evidence>
<dbReference type="InterPro" id="IPR001374">
    <property type="entry name" value="R3H_dom"/>
</dbReference>
<dbReference type="VEuPathDB" id="FungiDB:SJAG_02256"/>
<feature type="compositionally biased region" description="Acidic residues" evidence="9">
    <location>
        <begin position="310"/>
        <end position="321"/>
    </location>
</feature>
<sequence>MSKKSNSRFSTRRNVRFRGFKGFAARESLYTDSSSRISSWNRLEFVKAKHVFNPNDLLTGLVSTSSQSSLLSDKKPLATSTPFSSTSAMSTLNNVMNEPNDFSNNLGDDEEVSTRPVSEQGDSEDSLKRRSEQQLENSTLMEISEVPSNGSNEEQSASDSEEEILFVPIGATLTANNMNNANDSSAVTIEPPSTIDTVTHSLEDCHVANDTTPESTVVEDQTQSKAALTVPILDNDASGSTTPQLFLDAESVLSTEATAEEDEFKNGVSAVSSSASLVQEEVSAVSSSLTIPSETDEEIESSMVDHELESTEDDTEVDDTVDNNVSVNEDDTRSAHEEGVPSSNDFAQHSTTSVTSPAPLLSPSLSDDEEDEEEEPLEYSYSELANEDADDGSPNVLNEEFEFILNESIDGETASENSEDESFSGNRFAALQNDFTVYDYFDNYEPNGSAIGAAESSVDEEEEPVPVTKMNRKQRKLLLRQARKDKKKAIKSATISGNYDFDDDDLEEVLNYEHLQEQWLKDRSKKAGRRRERELLRAEGLLGKKKKNKKINKKLAKAGDALVSANGASYLRNPSAFYLEIHKKIKEFLVSDKQEISFPPMPKKLRKDIHNLAYQFALKSSSQGQGQQRFLSLYKTRATGFIDTTVVQSMEFSSKTTRLLRKSASTAKVFEGQIVGENAPEISQGNRGRRLLEGMGWDAGRGLGTAENEGVRSHLQAVVKLSRFGLGV</sequence>
<reference evidence="12 14" key="1">
    <citation type="journal article" date="2011" name="Science">
        <title>Comparative functional genomics of the fission yeasts.</title>
        <authorList>
            <person name="Rhind N."/>
            <person name="Chen Z."/>
            <person name="Yassour M."/>
            <person name="Thompson D.A."/>
            <person name="Haas B.J."/>
            <person name="Habib N."/>
            <person name="Wapinski I."/>
            <person name="Roy S."/>
            <person name="Lin M.F."/>
            <person name="Heiman D.I."/>
            <person name="Young S.K."/>
            <person name="Furuya K."/>
            <person name="Guo Y."/>
            <person name="Pidoux A."/>
            <person name="Chen H.M."/>
            <person name="Robbertse B."/>
            <person name="Goldberg J.M."/>
            <person name="Aoki K."/>
            <person name="Bayne E.H."/>
            <person name="Berlin A.M."/>
            <person name="Desjardins C.A."/>
            <person name="Dobbs E."/>
            <person name="Dukaj L."/>
            <person name="Fan L."/>
            <person name="FitzGerald M.G."/>
            <person name="French C."/>
            <person name="Gujja S."/>
            <person name="Hansen K."/>
            <person name="Keifenheim D."/>
            <person name="Levin J.Z."/>
            <person name="Mosher R.A."/>
            <person name="Mueller C.A."/>
            <person name="Pfiffner J."/>
            <person name="Priest M."/>
            <person name="Russ C."/>
            <person name="Smialowska A."/>
            <person name="Swoboda P."/>
            <person name="Sykes S.M."/>
            <person name="Vaughn M."/>
            <person name="Vengrova S."/>
            <person name="Yoder R."/>
            <person name="Zeng Q."/>
            <person name="Allshire R."/>
            <person name="Baulcombe D."/>
            <person name="Birren B.W."/>
            <person name="Brown W."/>
            <person name="Ekwall K."/>
            <person name="Kellis M."/>
            <person name="Leatherwood J."/>
            <person name="Levin H."/>
            <person name="Margalit H."/>
            <person name="Martienssen R."/>
            <person name="Nieduszynski C.A."/>
            <person name="Spatafora J.W."/>
            <person name="Friedman N."/>
            <person name="Dalgaard J.Z."/>
            <person name="Baumann P."/>
            <person name="Niki H."/>
            <person name="Regev A."/>
            <person name="Nusbaum C."/>
        </authorList>
    </citation>
    <scope>NUCLEOTIDE SEQUENCE [LARGE SCALE GENOMIC DNA]</scope>
    <source>
        <strain evidence="14">yFS275 / FY16936</strain>
    </source>
</reference>
<evidence type="ECO:0000256" key="9">
    <source>
        <dbReference type="SAM" id="MobiDB-lite"/>
    </source>
</evidence>
<dbReference type="SUPFAM" id="SSF82708">
    <property type="entry name" value="R3H domain"/>
    <property type="match status" value="1"/>
</dbReference>
<keyword evidence="14" id="KW-1185">Reference proteome</keyword>
<dbReference type="InterPro" id="IPR034082">
    <property type="entry name" value="R3H_G-patch"/>
</dbReference>
<evidence type="ECO:0000313" key="14">
    <source>
        <dbReference type="Proteomes" id="UP000001744"/>
    </source>
</evidence>
<evidence type="ECO:0000256" key="4">
    <source>
        <dbReference type="ARBA" id="ARBA00018964"/>
    </source>
</evidence>
<gene>
    <name evidence="13" type="primary">sqs1</name>
    <name evidence="12" type="ORF">SJAG_02256</name>
</gene>
<dbReference type="OrthoDB" id="21470at2759"/>
<keyword evidence="5" id="KW-0963">Cytoplasm</keyword>
<accession>B6K1Z4</accession>
<dbReference type="SMART" id="SM00443">
    <property type="entry name" value="G_patch"/>
    <property type="match status" value="1"/>
</dbReference>
<dbReference type="Proteomes" id="UP000001744">
    <property type="component" value="Unassembled WGS sequence"/>
</dbReference>
<dbReference type="STRING" id="402676.B6K1Z4"/>
<evidence type="ECO:0000256" key="5">
    <source>
        <dbReference type="ARBA" id="ARBA00022490"/>
    </source>
</evidence>
<evidence type="ECO:0000256" key="3">
    <source>
        <dbReference type="ARBA" id="ARBA00010306"/>
    </source>
</evidence>
<feature type="compositionally biased region" description="Polar residues" evidence="9">
    <location>
        <begin position="78"/>
        <end position="106"/>
    </location>
</feature>
<dbReference type="PROSITE" id="PS51061">
    <property type="entry name" value="R3H"/>
    <property type="match status" value="1"/>
</dbReference>
<dbReference type="GO" id="GO:0005737">
    <property type="term" value="C:cytoplasm"/>
    <property type="evidence" value="ECO:0007669"/>
    <property type="project" value="UniProtKB-SubCell"/>
</dbReference>
<evidence type="ECO:0000256" key="2">
    <source>
        <dbReference type="ARBA" id="ARBA00004496"/>
    </source>
</evidence>
<feature type="domain" description="G-patch" evidence="10">
    <location>
        <begin position="684"/>
        <end position="728"/>
    </location>
</feature>
<protein>
    <recommendedName>
        <fullName evidence="4">Protein SQS1</fullName>
    </recommendedName>
</protein>
<evidence type="ECO:0000259" key="10">
    <source>
        <dbReference type="PROSITE" id="PS50174"/>
    </source>
</evidence>
<evidence type="ECO:0000256" key="7">
    <source>
        <dbReference type="ARBA" id="ARBA00023187"/>
    </source>
</evidence>
<evidence type="ECO:0000256" key="8">
    <source>
        <dbReference type="ARBA" id="ARBA00023242"/>
    </source>
</evidence>
<dbReference type="GO" id="GO:0008380">
    <property type="term" value="P:RNA splicing"/>
    <property type="evidence" value="ECO:0007669"/>
    <property type="project" value="UniProtKB-KW"/>
</dbReference>
<dbReference type="InterPro" id="IPR051189">
    <property type="entry name" value="Splicing_assoc_domain"/>
</dbReference>
<comment type="similarity">
    <text evidence="3">Belongs to the SQS1 family.</text>
</comment>
<keyword evidence="7" id="KW-0508">mRNA splicing</keyword>
<dbReference type="Pfam" id="PF01424">
    <property type="entry name" value="R3H"/>
    <property type="match status" value="1"/>
</dbReference>
<dbReference type="PANTHER" id="PTHR14195">
    <property type="entry name" value="G PATCH DOMAIN CONTAINING PROTEIN 2"/>
    <property type="match status" value="1"/>
</dbReference>
<dbReference type="eggNOG" id="KOG0154">
    <property type="taxonomic scope" value="Eukaryota"/>
</dbReference>
<dbReference type="Pfam" id="PF01585">
    <property type="entry name" value="G-patch"/>
    <property type="match status" value="1"/>
</dbReference>
<comment type="subcellular location">
    <subcellularLocation>
        <location evidence="2">Cytoplasm</location>
    </subcellularLocation>
    <subcellularLocation>
        <location evidence="1">Nucleus</location>
    </subcellularLocation>
</comment>
<organism evidence="12 14">
    <name type="scientific">Schizosaccharomyces japonicus (strain yFS275 / FY16936)</name>
    <name type="common">Fission yeast</name>
    <dbReference type="NCBI Taxonomy" id="402676"/>
    <lineage>
        <taxon>Eukaryota</taxon>
        <taxon>Fungi</taxon>
        <taxon>Dikarya</taxon>
        <taxon>Ascomycota</taxon>
        <taxon>Taphrinomycotina</taxon>
        <taxon>Schizosaccharomycetes</taxon>
        <taxon>Schizosaccharomycetales</taxon>
        <taxon>Schizosaccharomycetaceae</taxon>
        <taxon>Schizosaccharomyces</taxon>
    </lineage>
</organism>
<dbReference type="GO" id="GO:0003676">
    <property type="term" value="F:nucleic acid binding"/>
    <property type="evidence" value="ECO:0007669"/>
    <property type="project" value="UniProtKB-UniRule"/>
</dbReference>
<evidence type="ECO:0000256" key="6">
    <source>
        <dbReference type="ARBA" id="ARBA00022664"/>
    </source>
</evidence>
<feature type="domain" description="R3H" evidence="11">
    <location>
        <begin position="575"/>
        <end position="637"/>
    </location>
</feature>
<dbReference type="AlphaFoldDB" id="B6K1Z4"/>
<dbReference type="GO" id="GO:0005634">
    <property type="term" value="C:nucleus"/>
    <property type="evidence" value="ECO:0000318"/>
    <property type="project" value="GO_Central"/>
</dbReference>
<proteinExistence type="inferred from homology"/>
<dbReference type="JaponicusDB" id="SJAG_02256">
    <property type="gene designation" value="sqs1"/>
</dbReference>
<feature type="compositionally biased region" description="Basic and acidic residues" evidence="9">
    <location>
        <begin position="330"/>
        <end position="339"/>
    </location>
</feature>
<feature type="compositionally biased region" description="Polar residues" evidence="9">
    <location>
        <begin position="341"/>
        <end position="356"/>
    </location>
</feature>
<dbReference type="InterPro" id="IPR000467">
    <property type="entry name" value="G_patch_dom"/>
</dbReference>
<evidence type="ECO:0000313" key="13">
    <source>
        <dbReference type="JaponicusDB" id="SJAG_02256"/>
    </source>
</evidence>
<feature type="compositionally biased region" description="Polar residues" evidence="9">
    <location>
        <begin position="134"/>
        <end position="158"/>
    </location>
</feature>
<name>B6K1Z4_SCHJY</name>
<dbReference type="PROSITE" id="PS50174">
    <property type="entry name" value="G_PATCH"/>
    <property type="match status" value="1"/>
</dbReference>
<dbReference type="InterPro" id="IPR036867">
    <property type="entry name" value="R3H_dom_sf"/>
</dbReference>
<keyword evidence="6" id="KW-0507">mRNA processing</keyword>
<feature type="region of interest" description="Disordered" evidence="9">
    <location>
        <begin position="284"/>
        <end position="379"/>
    </location>
</feature>